<dbReference type="InterPro" id="IPR036390">
    <property type="entry name" value="WH_DNA-bd_sf"/>
</dbReference>
<reference evidence="5 6" key="2">
    <citation type="submission" date="2018-05" db="EMBL/GenBank/DDBJ databases">
        <authorList>
            <person name="Lanie J.A."/>
            <person name="Ng W.-L."/>
            <person name="Kazmierczak K.M."/>
            <person name="Andrzejewski T.M."/>
            <person name="Davidsen T.M."/>
            <person name="Wayne K.J."/>
            <person name="Tettelin H."/>
            <person name="Glass J.I."/>
            <person name="Rusch D."/>
            <person name="Podicherti R."/>
            <person name="Tsui H.-C.T."/>
            <person name="Winkler M.E."/>
        </authorList>
    </citation>
    <scope>NUCLEOTIDE SEQUENCE [LARGE SCALE GENOMIC DNA]</scope>
    <source>
        <strain evidence="5 6">YBY</strain>
    </source>
</reference>
<keyword evidence="3" id="KW-0238">DNA-binding</keyword>
<dbReference type="GeneID" id="29367796"/>
<dbReference type="PANTHER" id="PTHR30427:SF1">
    <property type="entry name" value="TRANSCRIPTIONAL ACTIVATOR PROTEIN LYSR"/>
    <property type="match status" value="1"/>
</dbReference>
<dbReference type="Gene3D" id="3.40.190.10">
    <property type="entry name" value="Periplasmic binding protein-like II"/>
    <property type="match status" value="2"/>
</dbReference>
<dbReference type="SUPFAM" id="SSF53850">
    <property type="entry name" value="Periplasmic binding protein-like II"/>
    <property type="match status" value="1"/>
</dbReference>
<comment type="similarity">
    <text evidence="1">Belongs to the LysR transcriptional regulatory family.</text>
</comment>
<evidence type="ECO:0000256" key="1">
    <source>
        <dbReference type="ARBA" id="ARBA00009437"/>
    </source>
</evidence>
<organism evidence="5 6">
    <name type="scientific">Alcaligenes faecalis</name>
    <dbReference type="NCBI Taxonomy" id="511"/>
    <lineage>
        <taxon>Bacteria</taxon>
        <taxon>Pseudomonadati</taxon>
        <taxon>Pseudomonadota</taxon>
        <taxon>Betaproteobacteria</taxon>
        <taxon>Burkholderiales</taxon>
        <taxon>Alcaligenaceae</taxon>
        <taxon>Alcaligenes</taxon>
    </lineage>
</organism>
<keyword evidence="4" id="KW-0804">Transcription</keyword>
<dbReference type="PRINTS" id="PR00039">
    <property type="entry name" value="HTHLYSR"/>
</dbReference>
<dbReference type="Pfam" id="PF03466">
    <property type="entry name" value="LysR_substrate"/>
    <property type="match status" value="1"/>
</dbReference>
<evidence type="ECO:0000313" key="6">
    <source>
        <dbReference type="Proteomes" id="UP000245216"/>
    </source>
</evidence>
<dbReference type="PANTHER" id="PTHR30427">
    <property type="entry name" value="TRANSCRIPTIONAL ACTIVATOR PROTEIN LYSR"/>
    <property type="match status" value="1"/>
</dbReference>
<dbReference type="GO" id="GO:0003700">
    <property type="term" value="F:DNA-binding transcription factor activity"/>
    <property type="evidence" value="ECO:0007669"/>
    <property type="project" value="InterPro"/>
</dbReference>
<comment type="caution">
    <text evidence="5">The sequence shown here is derived from an EMBL/GenBank/DDBJ whole genome shotgun (WGS) entry which is preliminary data.</text>
</comment>
<dbReference type="InterPro" id="IPR000847">
    <property type="entry name" value="LysR_HTH_N"/>
</dbReference>
<dbReference type="GO" id="GO:0043565">
    <property type="term" value="F:sequence-specific DNA binding"/>
    <property type="evidence" value="ECO:0007669"/>
    <property type="project" value="TreeGrafter"/>
</dbReference>
<evidence type="ECO:0000256" key="4">
    <source>
        <dbReference type="ARBA" id="ARBA00023163"/>
    </source>
</evidence>
<evidence type="ECO:0000313" key="5">
    <source>
        <dbReference type="EMBL" id="PWE14068.1"/>
    </source>
</evidence>
<dbReference type="GO" id="GO:0010628">
    <property type="term" value="P:positive regulation of gene expression"/>
    <property type="evidence" value="ECO:0007669"/>
    <property type="project" value="TreeGrafter"/>
</dbReference>
<proteinExistence type="inferred from homology"/>
<dbReference type="InterPro" id="IPR005119">
    <property type="entry name" value="LysR_subst-bd"/>
</dbReference>
<accession>A0A0M7F285</accession>
<accession>A0A0S2JS18</accession>
<dbReference type="Gene3D" id="1.10.10.10">
    <property type="entry name" value="Winged helix-like DNA-binding domain superfamily/Winged helix DNA-binding domain"/>
    <property type="match status" value="1"/>
</dbReference>
<dbReference type="InterPro" id="IPR036388">
    <property type="entry name" value="WH-like_DNA-bd_sf"/>
</dbReference>
<reference evidence="5 6" key="1">
    <citation type="submission" date="2018-05" db="EMBL/GenBank/DDBJ databases">
        <title>Genome Sequence of an Efficient Indole-Degrading Bacterium, Alcaligenes sp.YBY.</title>
        <authorList>
            <person name="Yang B."/>
        </authorList>
    </citation>
    <scope>NUCLEOTIDE SEQUENCE [LARGE SCALE GENOMIC DNA]</scope>
    <source>
        <strain evidence="5 6">YBY</strain>
    </source>
</reference>
<dbReference type="RefSeq" id="WP_045929448.1">
    <property type="nucleotide sequence ID" value="NZ_CAXOJJ010000004.1"/>
</dbReference>
<dbReference type="Proteomes" id="UP000245216">
    <property type="component" value="Unassembled WGS sequence"/>
</dbReference>
<keyword evidence="2" id="KW-0805">Transcription regulation</keyword>
<dbReference type="FunFam" id="1.10.10.10:FF:000001">
    <property type="entry name" value="LysR family transcriptional regulator"/>
    <property type="match status" value="1"/>
</dbReference>
<dbReference type="SUPFAM" id="SSF46785">
    <property type="entry name" value="Winged helix' DNA-binding domain"/>
    <property type="match status" value="1"/>
</dbReference>
<dbReference type="Pfam" id="PF00126">
    <property type="entry name" value="HTH_1"/>
    <property type="match status" value="1"/>
</dbReference>
<name>A0A0M7F285_ALCFA</name>
<evidence type="ECO:0000256" key="3">
    <source>
        <dbReference type="ARBA" id="ARBA00023125"/>
    </source>
</evidence>
<dbReference type="EMBL" id="QEXO01000003">
    <property type="protein sequence ID" value="PWE14068.1"/>
    <property type="molecule type" value="Genomic_DNA"/>
</dbReference>
<gene>
    <name evidence="5" type="ORF">DF183_13025</name>
</gene>
<dbReference type="PROSITE" id="PS50931">
    <property type="entry name" value="HTH_LYSR"/>
    <property type="match status" value="1"/>
</dbReference>
<dbReference type="STRING" id="511.UZ73_11935"/>
<dbReference type="AlphaFoldDB" id="A0A0M7F285"/>
<sequence length="321" mass="35451">MEIRQLEAFAAVMSAGSVTAAGRLLDRSQPVVSRQIQELEQELGFRLFTRTRPQVTLTEQGREFYLEARPVLMNLEVLQTRALEIARGGLRPLRIVTTHALAIGLVPQALGIMEQHDPAFKQKLIIDTVKPEEVVQAIDEGRADLAVTSLPLDIDGCTLHWSGQSPCLLGMAVNHPLAKQELVRLSDIQSTPLISIQNRHRLRHTLATALLRASPEAPEDIRHIEVASSLEGLVLASQGVGVSLIDPFTAHGLPLPNVVLRPIDIHVPYMVGVVSLRSRELRPDAQRLVEAMRQYVLQFIPRFVLGDDTGLPSTQDPFDSL</sequence>
<dbReference type="OrthoDB" id="110033at2"/>
<evidence type="ECO:0000256" key="2">
    <source>
        <dbReference type="ARBA" id="ARBA00023015"/>
    </source>
</evidence>
<protein>
    <submittedName>
        <fullName evidence="5">LysR family transcriptional regulator</fullName>
    </submittedName>
</protein>
<dbReference type="KEGG" id="afa:UZ73_11935"/>